<reference evidence="1 2" key="1">
    <citation type="submission" date="2020-08" db="EMBL/GenBank/DDBJ databases">
        <title>Novel species isolated from subtropical streams in China.</title>
        <authorList>
            <person name="Lu H."/>
        </authorList>
    </citation>
    <scope>NUCLEOTIDE SEQUENCE [LARGE SCALE GENOMIC DNA]</scope>
    <source>
        <strain evidence="1 2">CY18W</strain>
    </source>
</reference>
<name>A0ABR6ZWW3_9BURK</name>
<sequence length="205" mass="23560">MDMLHSVDDERNRPQAWNYIIAKSAPALRLHRWRATLYKKNLILISACCCLSIQVNAQNTPASSGDYFHDLGAIIFKTKSSDWIVELCTESFPETKDDNQIALNNWHQKYKAFIDEMNVQYNGLPEYWSHLDPRSAKAAAGTWPQVQNEMDQGKERVRKQLLGKDKATINTICKKLPAILQTDQMNIEKSNPNLVELIRRGPPKY</sequence>
<protein>
    <submittedName>
        <fullName evidence="1">Uncharacterized protein</fullName>
    </submittedName>
</protein>
<gene>
    <name evidence="1" type="ORF">H8L32_22975</name>
</gene>
<evidence type="ECO:0000313" key="2">
    <source>
        <dbReference type="Proteomes" id="UP000650424"/>
    </source>
</evidence>
<comment type="caution">
    <text evidence="1">The sequence shown here is derived from an EMBL/GenBank/DDBJ whole genome shotgun (WGS) entry which is preliminary data.</text>
</comment>
<evidence type="ECO:0000313" key="1">
    <source>
        <dbReference type="EMBL" id="MBC3920345.1"/>
    </source>
</evidence>
<organism evidence="1 2">
    <name type="scientific">Undibacterium hunanense</name>
    <dbReference type="NCBI Taxonomy" id="2762292"/>
    <lineage>
        <taxon>Bacteria</taxon>
        <taxon>Pseudomonadati</taxon>
        <taxon>Pseudomonadota</taxon>
        <taxon>Betaproteobacteria</taxon>
        <taxon>Burkholderiales</taxon>
        <taxon>Oxalobacteraceae</taxon>
        <taxon>Undibacterium</taxon>
    </lineage>
</organism>
<accession>A0ABR6ZWW3</accession>
<dbReference type="EMBL" id="JACOGF010000015">
    <property type="protein sequence ID" value="MBC3920345.1"/>
    <property type="molecule type" value="Genomic_DNA"/>
</dbReference>
<dbReference type="Proteomes" id="UP000650424">
    <property type="component" value="Unassembled WGS sequence"/>
</dbReference>
<keyword evidence="2" id="KW-1185">Reference proteome</keyword>
<dbReference type="RefSeq" id="WP_222619468.1">
    <property type="nucleotide sequence ID" value="NZ_JACOGF010000015.1"/>
</dbReference>
<proteinExistence type="predicted"/>